<comment type="caution">
    <text evidence="1">The sequence shown here is derived from an EMBL/GenBank/DDBJ whole genome shotgun (WGS) entry which is preliminary data.</text>
</comment>
<evidence type="ECO:0000313" key="1">
    <source>
        <dbReference type="EMBL" id="PPQ67602.1"/>
    </source>
</evidence>
<dbReference type="EMBL" id="NHYD01003972">
    <property type="protein sequence ID" value="PPQ67602.1"/>
    <property type="molecule type" value="Genomic_DNA"/>
</dbReference>
<proteinExistence type="predicted"/>
<evidence type="ECO:0000313" key="2">
    <source>
        <dbReference type="Proteomes" id="UP000283269"/>
    </source>
</evidence>
<protein>
    <submittedName>
        <fullName evidence="1">Uncharacterized protein</fullName>
    </submittedName>
</protein>
<sequence>MSKTVWGPDAFSSSTQDQVGANFNVPIPHILVVEQRGSTKFIRDEWPEPQALRSLPLSTGPAGLILDKVALQSRTLRRFSSMRMTTVRKLHLAFAASPCDTHVVVVIHSDVKGFAL</sequence>
<dbReference type="InParanoid" id="A0A409VMW1"/>
<dbReference type="Proteomes" id="UP000283269">
    <property type="component" value="Unassembled WGS sequence"/>
</dbReference>
<accession>A0A409VMW1</accession>
<name>A0A409VMW1_PSICY</name>
<dbReference type="AlphaFoldDB" id="A0A409VMW1"/>
<reference evidence="1 2" key="1">
    <citation type="journal article" date="2018" name="Evol. Lett.">
        <title>Horizontal gene cluster transfer increased hallucinogenic mushroom diversity.</title>
        <authorList>
            <person name="Reynolds H.T."/>
            <person name="Vijayakumar V."/>
            <person name="Gluck-Thaler E."/>
            <person name="Korotkin H.B."/>
            <person name="Matheny P.B."/>
            <person name="Slot J.C."/>
        </authorList>
    </citation>
    <scope>NUCLEOTIDE SEQUENCE [LARGE SCALE GENOMIC DNA]</scope>
    <source>
        <strain evidence="1 2">2631</strain>
    </source>
</reference>
<gene>
    <name evidence="1" type="ORF">CVT25_012096</name>
</gene>
<keyword evidence="2" id="KW-1185">Reference proteome</keyword>
<organism evidence="1 2">
    <name type="scientific">Psilocybe cyanescens</name>
    <dbReference type="NCBI Taxonomy" id="93625"/>
    <lineage>
        <taxon>Eukaryota</taxon>
        <taxon>Fungi</taxon>
        <taxon>Dikarya</taxon>
        <taxon>Basidiomycota</taxon>
        <taxon>Agaricomycotina</taxon>
        <taxon>Agaricomycetes</taxon>
        <taxon>Agaricomycetidae</taxon>
        <taxon>Agaricales</taxon>
        <taxon>Agaricineae</taxon>
        <taxon>Strophariaceae</taxon>
        <taxon>Psilocybe</taxon>
    </lineage>
</organism>